<sequence length="222" mass="26295">MEAQGQDTYRYALPRRCRYYMSRLISGQKNDPLGFQNSDFDEIIDIRSIWICLHHAHQKDNCFLEYRTQEHVRRGNFHFDPECYDFSQIYLLYPCIHTDSNIHLEEIMNRPKDIMEFLSLLFLSNREFDEIRLILEKKYDIVVTEELETEVEKMCTFSEGAFLAWQERGLEQGLEKGKVETLVNNISSLLESGLISDVQQAFSILHVKKDLQSKVLQHLQLH</sequence>
<dbReference type="Proteomes" id="UP000540014">
    <property type="component" value="Unassembled WGS sequence"/>
</dbReference>
<organism evidence="1 2">
    <name type="scientific">Faecalicoccus pleomorphus</name>
    <dbReference type="NCBI Taxonomy" id="1323"/>
    <lineage>
        <taxon>Bacteria</taxon>
        <taxon>Bacillati</taxon>
        <taxon>Bacillota</taxon>
        <taxon>Erysipelotrichia</taxon>
        <taxon>Erysipelotrichales</taxon>
        <taxon>Erysipelotrichaceae</taxon>
        <taxon>Faecalicoccus</taxon>
    </lineage>
</organism>
<comment type="caution">
    <text evidence="1">The sequence shown here is derived from an EMBL/GenBank/DDBJ whole genome shotgun (WGS) entry which is preliminary data.</text>
</comment>
<evidence type="ECO:0000313" key="2">
    <source>
        <dbReference type="Proteomes" id="UP000540014"/>
    </source>
</evidence>
<dbReference type="EMBL" id="JABAFR010000001">
    <property type="protein sequence ID" value="NME43334.1"/>
    <property type="molecule type" value="Genomic_DNA"/>
</dbReference>
<gene>
    <name evidence="1" type="ORF">HF861_00320</name>
</gene>
<dbReference type="AlphaFoldDB" id="A0A7X9NFI8"/>
<evidence type="ECO:0000313" key="1">
    <source>
        <dbReference type="EMBL" id="NME43334.1"/>
    </source>
</evidence>
<protein>
    <recommendedName>
        <fullName evidence="3">PD-(D/E)XK nuclease family transposase</fullName>
    </recommendedName>
</protein>
<dbReference type="RefSeq" id="WP_168964448.1">
    <property type="nucleotide sequence ID" value="NZ_JABAFR010000001.1"/>
</dbReference>
<name>A0A7X9NFI8_9FIRM</name>
<evidence type="ECO:0008006" key="3">
    <source>
        <dbReference type="Google" id="ProtNLM"/>
    </source>
</evidence>
<accession>A0A7X9NFI8</accession>
<reference evidence="1 2" key="1">
    <citation type="submission" date="2020-04" db="EMBL/GenBank/DDBJ databases">
        <authorList>
            <person name="Hitch T.C.A."/>
            <person name="Wylensek D."/>
            <person name="Clavel T."/>
        </authorList>
    </citation>
    <scope>NUCLEOTIDE SEQUENCE [LARGE SCALE GENOMIC DNA]</scope>
    <source>
        <strain evidence="1 2">BSM-383-APC-22F</strain>
    </source>
</reference>
<proteinExistence type="predicted"/>